<protein>
    <recommendedName>
        <fullName evidence="4">BZIP domain-containing protein</fullName>
    </recommendedName>
</protein>
<dbReference type="PROSITE" id="PS50217">
    <property type="entry name" value="BZIP"/>
    <property type="match status" value="1"/>
</dbReference>
<dbReference type="Gene3D" id="1.20.5.170">
    <property type="match status" value="1"/>
</dbReference>
<name>A0A4P9Y4H6_9FUNG</name>
<evidence type="ECO:0000313" key="5">
    <source>
        <dbReference type="EMBL" id="RKP13664.1"/>
    </source>
</evidence>
<dbReference type="GO" id="GO:0001228">
    <property type="term" value="F:DNA-binding transcription activator activity, RNA polymerase II-specific"/>
    <property type="evidence" value="ECO:0007669"/>
    <property type="project" value="TreeGrafter"/>
</dbReference>
<evidence type="ECO:0000259" key="4">
    <source>
        <dbReference type="PROSITE" id="PS50217"/>
    </source>
</evidence>
<dbReference type="GO" id="GO:0090575">
    <property type="term" value="C:RNA polymerase II transcription regulator complex"/>
    <property type="evidence" value="ECO:0007669"/>
    <property type="project" value="TreeGrafter"/>
</dbReference>
<comment type="subcellular location">
    <subcellularLocation>
        <location evidence="1">Nucleus</location>
    </subcellularLocation>
</comment>
<dbReference type="AlphaFoldDB" id="A0A4P9Y4H6"/>
<dbReference type="SUPFAM" id="SSF57959">
    <property type="entry name" value="Leucine zipper domain"/>
    <property type="match status" value="1"/>
</dbReference>
<dbReference type="OrthoDB" id="10681527at2759"/>
<dbReference type="PANTHER" id="PTHR40621:SF6">
    <property type="entry name" value="AP-1-LIKE TRANSCRIPTION FACTOR YAP1-RELATED"/>
    <property type="match status" value="1"/>
</dbReference>
<dbReference type="PROSITE" id="PS00036">
    <property type="entry name" value="BZIP_BASIC"/>
    <property type="match status" value="1"/>
</dbReference>
<dbReference type="SMART" id="SM00338">
    <property type="entry name" value="BRLZ"/>
    <property type="match status" value="1"/>
</dbReference>
<proteinExistence type="predicted"/>
<evidence type="ECO:0000256" key="1">
    <source>
        <dbReference type="ARBA" id="ARBA00004123"/>
    </source>
</evidence>
<organism evidence="5 6">
    <name type="scientific">Piptocephalis cylindrospora</name>
    <dbReference type="NCBI Taxonomy" id="1907219"/>
    <lineage>
        <taxon>Eukaryota</taxon>
        <taxon>Fungi</taxon>
        <taxon>Fungi incertae sedis</taxon>
        <taxon>Zoopagomycota</taxon>
        <taxon>Zoopagomycotina</taxon>
        <taxon>Zoopagomycetes</taxon>
        <taxon>Zoopagales</taxon>
        <taxon>Piptocephalidaceae</taxon>
        <taxon>Piptocephalis</taxon>
    </lineage>
</organism>
<dbReference type="InterPro" id="IPR004827">
    <property type="entry name" value="bZIP"/>
</dbReference>
<keyword evidence="2" id="KW-0539">Nucleus</keyword>
<dbReference type="InterPro" id="IPR050936">
    <property type="entry name" value="AP-1-like"/>
</dbReference>
<dbReference type="EMBL" id="KZ987969">
    <property type="protein sequence ID" value="RKP13664.1"/>
    <property type="molecule type" value="Genomic_DNA"/>
</dbReference>
<feature type="compositionally biased region" description="Pro residues" evidence="3">
    <location>
        <begin position="49"/>
        <end position="60"/>
    </location>
</feature>
<gene>
    <name evidence="5" type="ORF">BJ684DRAFT_15965</name>
</gene>
<evidence type="ECO:0000256" key="3">
    <source>
        <dbReference type="SAM" id="MobiDB-lite"/>
    </source>
</evidence>
<dbReference type="InterPro" id="IPR046347">
    <property type="entry name" value="bZIP_sf"/>
</dbReference>
<accession>A0A4P9Y4H6</accession>
<sequence length="239" mass="26390">MPKFPMVVKEDPPLLLPSPSLPGRPSQDRLGPMVASSFMSRPQGMPPTMVGPPRFPPIPTPLSSSHPPGPVLIHQEALWETQDPPRRRPGRKPKYHTVEERRAQNREAQRQFRAKKEQRILDLEAQVDELKAMVRHLQEDNASLTQTNVHLSTLLTSRAPTITTAPTVVSTVATASEVASTTSSVMASSPSSLPHSPFSPVVQLDEVAQIKEEMPLDFSHDDYYSSDSLGHYASPPPYP</sequence>
<reference evidence="6" key="1">
    <citation type="journal article" date="2018" name="Nat. Microbiol.">
        <title>Leveraging single-cell genomics to expand the fungal tree of life.</title>
        <authorList>
            <person name="Ahrendt S.R."/>
            <person name="Quandt C.A."/>
            <person name="Ciobanu D."/>
            <person name="Clum A."/>
            <person name="Salamov A."/>
            <person name="Andreopoulos B."/>
            <person name="Cheng J.F."/>
            <person name="Woyke T."/>
            <person name="Pelin A."/>
            <person name="Henrissat B."/>
            <person name="Reynolds N.K."/>
            <person name="Benny G.L."/>
            <person name="Smith M.E."/>
            <person name="James T.Y."/>
            <person name="Grigoriev I.V."/>
        </authorList>
    </citation>
    <scope>NUCLEOTIDE SEQUENCE [LARGE SCALE GENOMIC DNA]</scope>
</reference>
<feature type="compositionally biased region" description="Basic and acidic residues" evidence="3">
    <location>
        <begin position="96"/>
        <end position="113"/>
    </location>
</feature>
<evidence type="ECO:0000313" key="6">
    <source>
        <dbReference type="Proteomes" id="UP000267251"/>
    </source>
</evidence>
<dbReference type="Pfam" id="PF00170">
    <property type="entry name" value="bZIP_1"/>
    <property type="match status" value="1"/>
</dbReference>
<dbReference type="Proteomes" id="UP000267251">
    <property type="component" value="Unassembled WGS sequence"/>
</dbReference>
<dbReference type="CDD" id="cd14688">
    <property type="entry name" value="bZIP_YAP"/>
    <property type="match status" value="1"/>
</dbReference>
<dbReference type="GO" id="GO:0000976">
    <property type="term" value="F:transcription cis-regulatory region binding"/>
    <property type="evidence" value="ECO:0007669"/>
    <property type="project" value="InterPro"/>
</dbReference>
<keyword evidence="6" id="KW-1185">Reference proteome</keyword>
<feature type="domain" description="BZIP" evidence="4">
    <location>
        <begin position="99"/>
        <end position="158"/>
    </location>
</feature>
<dbReference type="PANTHER" id="PTHR40621">
    <property type="entry name" value="TRANSCRIPTION FACTOR KAPC-RELATED"/>
    <property type="match status" value="1"/>
</dbReference>
<evidence type="ECO:0000256" key="2">
    <source>
        <dbReference type="ARBA" id="ARBA00023242"/>
    </source>
</evidence>
<feature type="region of interest" description="Disordered" evidence="3">
    <location>
        <begin position="1"/>
        <end position="113"/>
    </location>
</feature>
<feature type="region of interest" description="Disordered" evidence="3">
    <location>
        <begin position="219"/>
        <end position="239"/>
    </location>
</feature>